<gene>
    <name evidence="1" type="ORF">GCM10007049_01100</name>
</gene>
<dbReference type="RefSeq" id="WP_018475079.1">
    <property type="nucleotide sequence ID" value="NZ_BMWX01000001.1"/>
</dbReference>
<reference evidence="1" key="2">
    <citation type="submission" date="2020-09" db="EMBL/GenBank/DDBJ databases">
        <authorList>
            <person name="Sun Q."/>
            <person name="Kim S."/>
        </authorList>
    </citation>
    <scope>NUCLEOTIDE SEQUENCE</scope>
    <source>
        <strain evidence="1">KCTC 12368</strain>
    </source>
</reference>
<dbReference type="Proteomes" id="UP000619457">
    <property type="component" value="Unassembled WGS sequence"/>
</dbReference>
<reference evidence="1" key="1">
    <citation type="journal article" date="2014" name="Int. J. Syst. Evol. Microbiol.">
        <title>Complete genome sequence of Corynebacterium casei LMG S-19264T (=DSM 44701T), isolated from a smear-ripened cheese.</title>
        <authorList>
            <consortium name="US DOE Joint Genome Institute (JGI-PGF)"/>
            <person name="Walter F."/>
            <person name="Albersmeier A."/>
            <person name="Kalinowski J."/>
            <person name="Ruckert C."/>
        </authorList>
    </citation>
    <scope>NUCLEOTIDE SEQUENCE</scope>
    <source>
        <strain evidence="1">KCTC 12368</strain>
    </source>
</reference>
<dbReference type="EMBL" id="BMWX01000001">
    <property type="protein sequence ID" value="GGZ13114.1"/>
    <property type="molecule type" value="Genomic_DNA"/>
</dbReference>
<comment type="caution">
    <text evidence="1">The sequence shown here is derived from an EMBL/GenBank/DDBJ whole genome shotgun (WGS) entry which is preliminary data.</text>
</comment>
<proteinExistence type="predicted"/>
<organism evidence="1 2">
    <name type="scientific">Echinicola pacifica</name>
    <dbReference type="NCBI Taxonomy" id="346377"/>
    <lineage>
        <taxon>Bacteria</taxon>
        <taxon>Pseudomonadati</taxon>
        <taxon>Bacteroidota</taxon>
        <taxon>Cytophagia</taxon>
        <taxon>Cytophagales</taxon>
        <taxon>Cyclobacteriaceae</taxon>
        <taxon>Echinicola</taxon>
    </lineage>
</organism>
<sequence>MGLANPSQNFQDWVTQQWVILFGRKLSPRDSTWLMGPFGDSTGMGMDYISALAKAENLIIDKGRSKYGLIHSISDLNLPPKELNRLPKEVIDFYENTSNYSLAFNVHWDPFFRIGGLIIQKLFSIRLRQLNLPIKNTSTYERLKSEIITLVNPASGKIERTIWLRNLAFNNQIIYSGIYEICSLPSGETCIKAIFPLPNGNATVILKPRVGEKGDLILDSSGQKFGDGGFYFLLKDAQNILWTKYLSSFKDKLSLNFEKDSIQAEQELKLWGRRMLVINYHITKCS</sequence>
<keyword evidence="2" id="KW-1185">Reference proteome</keyword>
<name>A0A918PJI3_9BACT</name>
<evidence type="ECO:0000313" key="1">
    <source>
        <dbReference type="EMBL" id="GGZ13114.1"/>
    </source>
</evidence>
<accession>A0A918PJI3</accession>
<protein>
    <submittedName>
        <fullName evidence="1">Uncharacterized protein</fullName>
    </submittedName>
</protein>
<dbReference type="AlphaFoldDB" id="A0A918PJI3"/>
<evidence type="ECO:0000313" key="2">
    <source>
        <dbReference type="Proteomes" id="UP000619457"/>
    </source>
</evidence>